<dbReference type="Proteomes" id="UP000007484">
    <property type="component" value="Chromosome"/>
</dbReference>
<gene>
    <name evidence="1" type="ordered locus">MSU_0286</name>
</gene>
<dbReference type="RefSeq" id="WP_013608934.1">
    <property type="nucleotide sequence ID" value="NC_015155.1"/>
</dbReference>
<organism evidence="1 2">
    <name type="scientific">Mycoplasma suis (strain Illinois)</name>
    <dbReference type="NCBI Taxonomy" id="768700"/>
    <lineage>
        <taxon>Bacteria</taxon>
        <taxon>Bacillati</taxon>
        <taxon>Mycoplasmatota</taxon>
        <taxon>Mollicutes</taxon>
        <taxon>Mycoplasmataceae</taxon>
        <taxon>Mycoplasma</taxon>
    </lineage>
</organism>
<dbReference type="STRING" id="768700.MSU_0286"/>
<keyword evidence="2" id="KW-1185">Reference proteome</keyword>
<dbReference type="EMBL" id="CP002525">
    <property type="protein sequence ID" value="ADX97828.1"/>
    <property type="molecule type" value="Genomic_DNA"/>
</dbReference>
<reference evidence="1 2" key="1">
    <citation type="journal article" date="2011" name="J. Bacteriol.">
        <title>Complete genome sequences of two hemotropic Mycoplasmas, Mycoplasma haemofelis strain Ohio2 and Mycoplasma suis strain Illinois.</title>
        <authorList>
            <person name="Messick J.B."/>
            <person name="Santos A.P."/>
            <person name="Guimaraes A.M."/>
        </authorList>
    </citation>
    <scope>NUCLEOTIDE SEQUENCE [LARGE SCALE GENOMIC DNA]</scope>
    <source>
        <strain evidence="1 2">Illinois</strain>
    </source>
</reference>
<sequence length="144" mass="17037">MQEVSLYLTLEEEDLLFSLFERNKVEFISHQSIPKLKIVPDLVSLLKQELLKINLKFSDLHSIYWDEKESSWNSNRLISIFLKTLGFSIPKLSIYIRNYNKDDLVSFSTIKDEKELFLSHLGKFKLNSWREIKALYNSCQITNT</sequence>
<accession>F0QQQ8</accession>
<evidence type="ECO:0000313" key="1">
    <source>
        <dbReference type="EMBL" id="ADX97828.1"/>
    </source>
</evidence>
<evidence type="ECO:0000313" key="2">
    <source>
        <dbReference type="Proteomes" id="UP000007484"/>
    </source>
</evidence>
<proteinExistence type="predicted"/>
<dbReference type="KEGG" id="mss:MSU_0286"/>
<name>F0QQQ8_MYCSL</name>
<dbReference type="AlphaFoldDB" id="F0QQQ8"/>
<protein>
    <submittedName>
        <fullName evidence="1">Uncharacterized protein</fullName>
    </submittedName>
</protein>
<dbReference type="HOGENOM" id="CLU_1853015_0_0_14"/>